<dbReference type="Proteomes" id="UP000198901">
    <property type="component" value="Unassembled WGS sequence"/>
</dbReference>
<evidence type="ECO:0000313" key="1">
    <source>
        <dbReference type="EMBL" id="SDL99271.1"/>
    </source>
</evidence>
<sequence>MKTILFFLLPVACLGQASIRRTLTVDSLGACQGVSMQKGNVYLYGDREVGMVREYNRLGDSLVYTGREVKFSIDTTDVIGHPTGFAIREGYPTFIGNSIRLNKEGTRWKAVISCVDWPGLWKIGKLQGNLLNTIEDDACIQGTRPEYIDYKGHVYVATADYGNNGNQVRLYRPEKLKSAKKTSEPGLVYARFTCSPFVQNLHWIPEKRQLVLVQNQVEGRRWRLTFLDFDKSIAEGKEHVLRVIDFDPADELEGFVLLPGGKDGIAVTSSRKRNVHVIEL</sequence>
<gene>
    <name evidence="1" type="ORF">SAMN04488090_2218</name>
</gene>
<organism evidence="1 2">
    <name type="scientific">Siphonobacter aquaeclarae</name>
    <dbReference type="NCBI Taxonomy" id="563176"/>
    <lineage>
        <taxon>Bacteria</taxon>
        <taxon>Pseudomonadati</taxon>
        <taxon>Bacteroidota</taxon>
        <taxon>Cytophagia</taxon>
        <taxon>Cytophagales</taxon>
        <taxon>Cytophagaceae</taxon>
        <taxon>Siphonobacter</taxon>
    </lineage>
</organism>
<evidence type="ECO:0000313" key="2">
    <source>
        <dbReference type="Proteomes" id="UP000198901"/>
    </source>
</evidence>
<dbReference type="AlphaFoldDB" id="A0A1G9PL86"/>
<dbReference type="RefSeq" id="WP_093201759.1">
    <property type="nucleotide sequence ID" value="NZ_FNGS01000004.1"/>
</dbReference>
<dbReference type="EMBL" id="FNGS01000004">
    <property type="protein sequence ID" value="SDL99271.1"/>
    <property type="molecule type" value="Genomic_DNA"/>
</dbReference>
<keyword evidence="2" id="KW-1185">Reference proteome</keyword>
<reference evidence="1 2" key="1">
    <citation type="submission" date="2016-10" db="EMBL/GenBank/DDBJ databases">
        <authorList>
            <person name="de Groot N.N."/>
        </authorList>
    </citation>
    <scope>NUCLEOTIDE SEQUENCE [LARGE SCALE GENOMIC DNA]</scope>
    <source>
        <strain evidence="1 2">DSM 21668</strain>
    </source>
</reference>
<dbReference type="OrthoDB" id="931771at2"/>
<protein>
    <submittedName>
        <fullName evidence="1">Uncharacterized protein</fullName>
    </submittedName>
</protein>
<name>A0A1G9PL86_9BACT</name>
<accession>A0A1G9PL86</accession>
<dbReference type="STRING" id="563176.SAMN04488090_2218"/>
<proteinExistence type="predicted"/>